<comment type="similarity">
    <text evidence="1">Belongs to the 'GDSL' lipolytic enzyme family.</text>
</comment>
<comment type="caution">
    <text evidence="3">The sequence shown here is derived from an EMBL/GenBank/DDBJ whole genome shotgun (WGS) entry which is preliminary data.</text>
</comment>
<sequence>MSSFSPQSLLFVLLFLLASHQCAEARYLQTSKELFCSVYTFGDSFVDPGNNDFINTPFRSNFPPYGRDFPGGVPTGRFSNGLLFPDILAHYVGANALQLFEQLDIFEEYKLRLENAIGKKKADSQIERAIFYVNAGSDDFAFTYFHDGIGQPNKNPRDYEQFLLLFIRRFFKRLLDQGARKIAVNGLPPLGCIPVGITLLPQPAKNTEDKARACIGYVNAISQDFNSMLQEELEDLQSQHPKTKIVYIDFVEPLLDVIQDPHEYGYTEVNKGCCGTGLSEIGTQCNATTSLCSDSDKYVFWDAAHPTEKTYHLIFRSNLGAIDDLIGS</sequence>
<dbReference type="Proteomes" id="UP000626092">
    <property type="component" value="Unassembled WGS sequence"/>
</dbReference>
<accession>A0A834LNF4</accession>
<dbReference type="EMBL" id="WJXA01000006">
    <property type="protein sequence ID" value="KAF7141435.1"/>
    <property type="molecule type" value="Genomic_DNA"/>
</dbReference>
<dbReference type="InterPro" id="IPR001087">
    <property type="entry name" value="GDSL"/>
</dbReference>
<dbReference type="SUPFAM" id="SSF52266">
    <property type="entry name" value="SGNH hydrolase"/>
    <property type="match status" value="1"/>
</dbReference>
<dbReference type="Pfam" id="PF00657">
    <property type="entry name" value="Lipase_GDSL"/>
    <property type="match status" value="1"/>
</dbReference>
<evidence type="ECO:0000313" key="4">
    <source>
        <dbReference type="Proteomes" id="UP000626092"/>
    </source>
</evidence>
<evidence type="ECO:0000256" key="2">
    <source>
        <dbReference type="SAM" id="SignalP"/>
    </source>
</evidence>
<dbReference type="GO" id="GO:0016788">
    <property type="term" value="F:hydrolase activity, acting on ester bonds"/>
    <property type="evidence" value="ECO:0007669"/>
    <property type="project" value="InterPro"/>
</dbReference>
<proteinExistence type="inferred from homology"/>
<evidence type="ECO:0008006" key="5">
    <source>
        <dbReference type="Google" id="ProtNLM"/>
    </source>
</evidence>
<dbReference type="Gene3D" id="3.40.50.1110">
    <property type="entry name" value="SGNH hydrolase"/>
    <property type="match status" value="1"/>
</dbReference>
<reference evidence="3" key="1">
    <citation type="submission" date="2019-11" db="EMBL/GenBank/DDBJ databases">
        <authorList>
            <person name="Liu Y."/>
            <person name="Hou J."/>
            <person name="Li T.-Q."/>
            <person name="Guan C.-H."/>
            <person name="Wu X."/>
            <person name="Wu H.-Z."/>
            <person name="Ling F."/>
            <person name="Zhang R."/>
            <person name="Shi X.-G."/>
            <person name="Ren J.-P."/>
            <person name="Chen E.-F."/>
            <person name="Sun J.-M."/>
        </authorList>
    </citation>
    <scope>NUCLEOTIDE SEQUENCE</scope>
    <source>
        <strain evidence="3">Adult_tree_wgs_1</strain>
        <tissue evidence="3">Leaves</tissue>
    </source>
</reference>
<dbReference type="InterPro" id="IPR050592">
    <property type="entry name" value="GDSL_lipolytic_enzyme"/>
</dbReference>
<evidence type="ECO:0000313" key="3">
    <source>
        <dbReference type="EMBL" id="KAF7141435.1"/>
    </source>
</evidence>
<dbReference type="InterPro" id="IPR036514">
    <property type="entry name" value="SGNH_hydro_sf"/>
</dbReference>
<keyword evidence="2" id="KW-0732">Signal</keyword>
<keyword evidence="4" id="KW-1185">Reference proteome</keyword>
<organism evidence="3 4">
    <name type="scientific">Rhododendron simsii</name>
    <name type="common">Sims's rhododendron</name>
    <dbReference type="NCBI Taxonomy" id="118357"/>
    <lineage>
        <taxon>Eukaryota</taxon>
        <taxon>Viridiplantae</taxon>
        <taxon>Streptophyta</taxon>
        <taxon>Embryophyta</taxon>
        <taxon>Tracheophyta</taxon>
        <taxon>Spermatophyta</taxon>
        <taxon>Magnoliopsida</taxon>
        <taxon>eudicotyledons</taxon>
        <taxon>Gunneridae</taxon>
        <taxon>Pentapetalae</taxon>
        <taxon>asterids</taxon>
        <taxon>Ericales</taxon>
        <taxon>Ericaceae</taxon>
        <taxon>Ericoideae</taxon>
        <taxon>Rhodoreae</taxon>
        <taxon>Rhododendron</taxon>
    </lineage>
</organism>
<dbReference type="AlphaFoldDB" id="A0A834LNF4"/>
<feature type="signal peptide" evidence="2">
    <location>
        <begin position="1"/>
        <end position="25"/>
    </location>
</feature>
<dbReference type="PANTHER" id="PTHR45642:SF3">
    <property type="entry name" value="OS09G0540400 PROTEIN"/>
    <property type="match status" value="1"/>
</dbReference>
<dbReference type="CDD" id="cd01837">
    <property type="entry name" value="SGNH_plant_lipase_like"/>
    <property type="match status" value="1"/>
</dbReference>
<protein>
    <recommendedName>
        <fullName evidence="5">GDSL esterase/lipase</fullName>
    </recommendedName>
</protein>
<name>A0A834LNF4_RHOSS</name>
<evidence type="ECO:0000256" key="1">
    <source>
        <dbReference type="ARBA" id="ARBA00008668"/>
    </source>
</evidence>
<feature type="chain" id="PRO_5032698470" description="GDSL esterase/lipase" evidence="2">
    <location>
        <begin position="26"/>
        <end position="328"/>
    </location>
</feature>
<dbReference type="PANTHER" id="PTHR45642">
    <property type="entry name" value="GDSL ESTERASE/LIPASE EXL3"/>
    <property type="match status" value="1"/>
</dbReference>
<dbReference type="InterPro" id="IPR035669">
    <property type="entry name" value="SGNH_plant_lipase-like"/>
</dbReference>
<dbReference type="OrthoDB" id="1600564at2759"/>
<gene>
    <name evidence="3" type="ORF">RHSIM_Rhsim06G0181000</name>
</gene>